<sequence length="88" mass="9715">MRNKEGTKSTNAATIVGVVLVIILIAVIVGIIFYMRRSIVRPIELLNQSIQQVAAGDLSTEDVAVRSKDEIGTLSTAFNAQWRFRRAL</sequence>
<dbReference type="InterPro" id="IPR003660">
    <property type="entry name" value="HAMP_dom"/>
</dbReference>
<dbReference type="PROSITE" id="PS50885">
    <property type="entry name" value="HAMP"/>
    <property type="match status" value="1"/>
</dbReference>
<dbReference type="GO" id="GO:0007165">
    <property type="term" value="P:signal transduction"/>
    <property type="evidence" value="ECO:0007669"/>
    <property type="project" value="InterPro"/>
</dbReference>
<dbReference type="PANTHER" id="PTHR32089">
    <property type="entry name" value="METHYL-ACCEPTING CHEMOTAXIS PROTEIN MCPB"/>
    <property type="match status" value="1"/>
</dbReference>
<dbReference type="AlphaFoldDB" id="A0A433RYI9"/>
<protein>
    <recommendedName>
        <fullName evidence="5">HAMP domain-containing protein</fullName>
    </recommendedName>
</protein>
<proteinExistence type="predicted"/>
<dbReference type="GO" id="GO:0005886">
    <property type="term" value="C:plasma membrane"/>
    <property type="evidence" value="ECO:0007669"/>
    <property type="project" value="UniProtKB-SubCell"/>
</dbReference>
<dbReference type="CDD" id="cd06225">
    <property type="entry name" value="HAMP"/>
    <property type="match status" value="1"/>
</dbReference>
<dbReference type="SUPFAM" id="SSF158472">
    <property type="entry name" value="HAMP domain-like"/>
    <property type="match status" value="1"/>
</dbReference>
<dbReference type="Pfam" id="PF00672">
    <property type="entry name" value="HAMP"/>
    <property type="match status" value="1"/>
</dbReference>
<feature type="transmembrane region" description="Helical" evidence="4">
    <location>
        <begin position="12"/>
        <end position="35"/>
    </location>
</feature>
<keyword evidence="2" id="KW-1003">Cell membrane</keyword>
<evidence type="ECO:0000256" key="1">
    <source>
        <dbReference type="ARBA" id="ARBA00004236"/>
    </source>
</evidence>
<evidence type="ECO:0000256" key="3">
    <source>
        <dbReference type="ARBA" id="ARBA00023136"/>
    </source>
</evidence>
<organism evidence="6 7">
    <name type="scientific">Candidatus Kurthia intestinigallinarum</name>
    <dbReference type="NCBI Taxonomy" id="1562256"/>
    <lineage>
        <taxon>Bacteria</taxon>
        <taxon>Bacillati</taxon>
        <taxon>Bacillota</taxon>
        <taxon>Bacilli</taxon>
        <taxon>Bacillales</taxon>
        <taxon>Caryophanaceae</taxon>
        <taxon>Kurthia</taxon>
    </lineage>
</organism>
<dbReference type="SMART" id="SM00304">
    <property type="entry name" value="HAMP"/>
    <property type="match status" value="1"/>
</dbReference>
<dbReference type="Gene3D" id="6.10.340.10">
    <property type="match status" value="1"/>
</dbReference>
<comment type="subcellular location">
    <subcellularLocation>
        <location evidence="1">Cell membrane</location>
    </subcellularLocation>
</comment>
<keyword evidence="7" id="KW-1185">Reference proteome</keyword>
<dbReference type="EMBL" id="JTFC01000005">
    <property type="protein sequence ID" value="RUS58340.1"/>
    <property type="molecule type" value="Genomic_DNA"/>
</dbReference>
<evidence type="ECO:0000256" key="4">
    <source>
        <dbReference type="SAM" id="Phobius"/>
    </source>
</evidence>
<keyword evidence="4" id="KW-1133">Transmembrane helix</keyword>
<evidence type="ECO:0000313" key="6">
    <source>
        <dbReference type="EMBL" id="RUS58340.1"/>
    </source>
</evidence>
<keyword evidence="3 4" id="KW-0472">Membrane</keyword>
<reference evidence="6 7" key="1">
    <citation type="submission" date="2014-11" db="EMBL/GenBank/DDBJ databases">
        <title>Genome sequence and analysis of novel Kurthia sp.</title>
        <authorList>
            <person name="Lawson J.N."/>
            <person name="Gonzalez J.E."/>
            <person name="Rinauldi L."/>
            <person name="Xuan Z."/>
            <person name="Firman A."/>
            <person name="Shaddox L."/>
            <person name="Trudeau A."/>
            <person name="Shah S."/>
            <person name="Reiman D."/>
        </authorList>
    </citation>
    <scope>NUCLEOTIDE SEQUENCE [LARGE SCALE GENOMIC DNA]</scope>
    <source>
        <strain evidence="6 7">3B1D</strain>
    </source>
</reference>
<gene>
    <name evidence="6" type="ORF">QI30_01100</name>
</gene>
<comment type="caution">
    <text evidence="6">The sequence shown here is derived from an EMBL/GenBank/DDBJ whole genome shotgun (WGS) entry which is preliminary data.</text>
</comment>
<name>A0A433RYI9_9BACL</name>
<evidence type="ECO:0000313" key="7">
    <source>
        <dbReference type="Proteomes" id="UP000288623"/>
    </source>
</evidence>
<evidence type="ECO:0000259" key="5">
    <source>
        <dbReference type="PROSITE" id="PS50885"/>
    </source>
</evidence>
<evidence type="ECO:0000256" key="2">
    <source>
        <dbReference type="ARBA" id="ARBA00022475"/>
    </source>
</evidence>
<dbReference type="Proteomes" id="UP000288623">
    <property type="component" value="Unassembled WGS sequence"/>
</dbReference>
<feature type="domain" description="HAMP" evidence="5">
    <location>
        <begin position="37"/>
        <end position="80"/>
    </location>
</feature>
<dbReference type="PANTHER" id="PTHR32089:SF112">
    <property type="entry name" value="LYSOZYME-LIKE PROTEIN-RELATED"/>
    <property type="match status" value="1"/>
</dbReference>
<keyword evidence="4" id="KW-0812">Transmembrane</keyword>
<accession>A0A433RYI9</accession>